<evidence type="ECO:0000313" key="3">
    <source>
        <dbReference type="Proteomes" id="UP000299102"/>
    </source>
</evidence>
<accession>A0A4C1UBU5</accession>
<proteinExistence type="predicted"/>
<name>A0A4C1UBU5_EUMVA</name>
<comment type="caution">
    <text evidence="2">The sequence shown here is derived from an EMBL/GenBank/DDBJ whole genome shotgun (WGS) entry which is preliminary data.</text>
</comment>
<sequence>MGRGTLQLRIAPFAGNSERYCTLAMSVLSRRDVYILNNDINISQVNTVFAKVCSKIVETESGEVEDGVTADSSPFPRPPRARLAGGPAPALTAVDVTTRSWSPARISRRVFSVVYIIILRYQSNYGIFARAVNDGHTDLNVERSYCFCRRSQRTVVIKKSADRGPAREGGSASSRARVLFREIVWKKKK</sequence>
<keyword evidence="3" id="KW-1185">Reference proteome</keyword>
<dbReference type="AlphaFoldDB" id="A0A4C1UBU5"/>
<organism evidence="2 3">
    <name type="scientific">Eumeta variegata</name>
    <name type="common">Bagworm moth</name>
    <name type="synonym">Eumeta japonica</name>
    <dbReference type="NCBI Taxonomy" id="151549"/>
    <lineage>
        <taxon>Eukaryota</taxon>
        <taxon>Metazoa</taxon>
        <taxon>Ecdysozoa</taxon>
        <taxon>Arthropoda</taxon>
        <taxon>Hexapoda</taxon>
        <taxon>Insecta</taxon>
        <taxon>Pterygota</taxon>
        <taxon>Neoptera</taxon>
        <taxon>Endopterygota</taxon>
        <taxon>Lepidoptera</taxon>
        <taxon>Glossata</taxon>
        <taxon>Ditrysia</taxon>
        <taxon>Tineoidea</taxon>
        <taxon>Psychidae</taxon>
        <taxon>Oiketicinae</taxon>
        <taxon>Eumeta</taxon>
    </lineage>
</organism>
<evidence type="ECO:0000313" key="2">
    <source>
        <dbReference type="EMBL" id="GBP23809.1"/>
    </source>
</evidence>
<gene>
    <name evidence="2" type="ORF">EVAR_86184_1</name>
</gene>
<dbReference type="Proteomes" id="UP000299102">
    <property type="component" value="Unassembled WGS sequence"/>
</dbReference>
<feature type="region of interest" description="Disordered" evidence="1">
    <location>
        <begin position="64"/>
        <end position="84"/>
    </location>
</feature>
<protein>
    <submittedName>
        <fullName evidence="2">Uncharacterized protein</fullName>
    </submittedName>
</protein>
<dbReference type="EMBL" id="BGZK01000154">
    <property type="protein sequence ID" value="GBP23809.1"/>
    <property type="molecule type" value="Genomic_DNA"/>
</dbReference>
<evidence type="ECO:0000256" key="1">
    <source>
        <dbReference type="SAM" id="MobiDB-lite"/>
    </source>
</evidence>
<reference evidence="2 3" key="1">
    <citation type="journal article" date="2019" name="Commun. Biol.">
        <title>The bagworm genome reveals a unique fibroin gene that provides high tensile strength.</title>
        <authorList>
            <person name="Kono N."/>
            <person name="Nakamura H."/>
            <person name="Ohtoshi R."/>
            <person name="Tomita M."/>
            <person name="Numata K."/>
            <person name="Arakawa K."/>
        </authorList>
    </citation>
    <scope>NUCLEOTIDE SEQUENCE [LARGE SCALE GENOMIC DNA]</scope>
</reference>